<comment type="caution">
    <text evidence="1">The sequence shown here is derived from an EMBL/GenBank/DDBJ whole genome shotgun (WGS) entry which is preliminary data.</text>
</comment>
<keyword evidence="2" id="KW-1185">Reference proteome</keyword>
<evidence type="ECO:0000313" key="2">
    <source>
        <dbReference type="Proteomes" id="UP000654471"/>
    </source>
</evidence>
<protein>
    <submittedName>
        <fullName evidence="1">Uncharacterized protein</fullName>
    </submittedName>
</protein>
<gene>
    <name evidence="1" type="ORF">GCM10010211_45990</name>
</gene>
<dbReference type="EMBL" id="BMRP01000016">
    <property type="protein sequence ID" value="GGU74863.1"/>
    <property type="molecule type" value="Genomic_DNA"/>
</dbReference>
<accession>A0ABQ2V8X9</accession>
<sequence>MGPARRGRVQPPEAAAQQELLAATAVEPEVLTAEQIGHMVSEPGVMTDTLLAAAPERKRPLHEQFGLTLTLDMRKRVVTVESQPSQPCTYGLCPRSEVRVEPYAHAGDAR</sequence>
<proteinExistence type="predicted"/>
<dbReference type="Proteomes" id="UP000654471">
    <property type="component" value="Unassembled WGS sequence"/>
</dbReference>
<name>A0ABQ2V8X9_9ACTN</name>
<reference evidence="2" key="1">
    <citation type="journal article" date="2019" name="Int. J. Syst. Evol. Microbiol.">
        <title>The Global Catalogue of Microorganisms (GCM) 10K type strain sequencing project: providing services to taxonomists for standard genome sequencing and annotation.</title>
        <authorList>
            <consortium name="The Broad Institute Genomics Platform"/>
            <consortium name="The Broad Institute Genome Sequencing Center for Infectious Disease"/>
            <person name="Wu L."/>
            <person name="Ma J."/>
        </authorList>
    </citation>
    <scope>NUCLEOTIDE SEQUENCE [LARGE SCALE GENOMIC DNA]</scope>
    <source>
        <strain evidence="2">JCM 3399</strain>
    </source>
</reference>
<organism evidence="1 2">
    <name type="scientific">Streptomyces albospinus</name>
    <dbReference type="NCBI Taxonomy" id="285515"/>
    <lineage>
        <taxon>Bacteria</taxon>
        <taxon>Bacillati</taxon>
        <taxon>Actinomycetota</taxon>
        <taxon>Actinomycetes</taxon>
        <taxon>Kitasatosporales</taxon>
        <taxon>Streptomycetaceae</taxon>
        <taxon>Streptomyces</taxon>
    </lineage>
</organism>
<evidence type="ECO:0000313" key="1">
    <source>
        <dbReference type="EMBL" id="GGU74863.1"/>
    </source>
</evidence>